<accession>A0AAD9IBS4</accession>
<keyword evidence="1" id="KW-0472">Membrane</keyword>
<name>A0AAD9IBS4_9PEZI</name>
<keyword evidence="1" id="KW-1133">Transmembrane helix</keyword>
<proteinExistence type="predicted"/>
<keyword evidence="1" id="KW-0812">Transmembrane</keyword>
<protein>
    <submittedName>
        <fullName evidence="2">Uncharacterized protein</fullName>
    </submittedName>
</protein>
<feature type="transmembrane region" description="Helical" evidence="1">
    <location>
        <begin position="45"/>
        <end position="65"/>
    </location>
</feature>
<dbReference type="EMBL" id="JAQQPM010000008">
    <property type="protein sequence ID" value="KAK2074561.1"/>
    <property type="molecule type" value="Genomic_DNA"/>
</dbReference>
<evidence type="ECO:0000313" key="2">
    <source>
        <dbReference type="EMBL" id="KAK2074561.1"/>
    </source>
</evidence>
<keyword evidence="3" id="KW-1185">Reference proteome</keyword>
<sequence length="92" mass="10715">MKSIRRFRLSYRASRCATLGNNLHIWGRSRVSRRDIRLREYRSRCAGFIAGICTAEITWLLPALVGSSSNVTSMFDGHKRRIPTHIQQRHME</sequence>
<comment type="caution">
    <text evidence="2">The sequence shown here is derived from an EMBL/GenBank/DDBJ whole genome shotgun (WGS) entry which is preliminary data.</text>
</comment>
<gene>
    <name evidence="2" type="ORF">P8C59_008759</name>
</gene>
<evidence type="ECO:0000313" key="3">
    <source>
        <dbReference type="Proteomes" id="UP001217918"/>
    </source>
</evidence>
<dbReference type="AlphaFoldDB" id="A0AAD9IBS4"/>
<evidence type="ECO:0000256" key="1">
    <source>
        <dbReference type="SAM" id="Phobius"/>
    </source>
</evidence>
<reference evidence="2" key="1">
    <citation type="journal article" date="2023" name="Mol. Plant Microbe Interact.">
        <title>Elucidating the Obligate Nature and Biological Capacity of an Invasive Fungal Corn Pathogen.</title>
        <authorList>
            <person name="MacCready J.S."/>
            <person name="Roggenkamp E.M."/>
            <person name="Gdanetz K."/>
            <person name="Chilvers M.I."/>
        </authorList>
    </citation>
    <scope>NUCLEOTIDE SEQUENCE</scope>
    <source>
        <strain evidence="2">PM02</strain>
    </source>
</reference>
<dbReference type="Proteomes" id="UP001217918">
    <property type="component" value="Unassembled WGS sequence"/>
</dbReference>
<organism evidence="2 3">
    <name type="scientific">Phyllachora maydis</name>
    <dbReference type="NCBI Taxonomy" id="1825666"/>
    <lineage>
        <taxon>Eukaryota</taxon>
        <taxon>Fungi</taxon>
        <taxon>Dikarya</taxon>
        <taxon>Ascomycota</taxon>
        <taxon>Pezizomycotina</taxon>
        <taxon>Sordariomycetes</taxon>
        <taxon>Sordariomycetidae</taxon>
        <taxon>Phyllachorales</taxon>
        <taxon>Phyllachoraceae</taxon>
        <taxon>Phyllachora</taxon>
    </lineage>
</organism>